<accession>A0A0W0XML5</accession>
<name>A0A0W0XML5_9GAMM</name>
<reference evidence="2 3" key="1">
    <citation type="submission" date="2015-11" db="EMBL/GenBank/DDBJ databases">
        <title>Genomic analysis of 38 Legionella species identifies large and diverse effector repertoires.</title>
        <authorList>
            <person name="Burstein D."/>
            <person name="Amaro F."/>
            <person name="Zusman T."/>
            <person name="Lifshitz Z."/>
            <person name="Cohen O."/>
            <person name="Gilbert J.A."/>
            <person name="Pupko T."/>
            <person name="Shuman H.A."/>
            <person name="Segal G."/>
        </authorList>
    </citation>
    <scope>NUCLEOTIDE SEQUENCE [LARGE SCALE GENOMIC DNA]</scope>
    <source>
        <strain evidence="2 3">WA-270A-C2</strain>
    </source>
</reference>
<dbReference type="Pfam" id="PF21663">
    <property type="entry name" value="WipA_Phos"/>
    <property type="match status" value="1"/>
</dbReference>
<dbReference type="OrthoDB" id="5654315at2"/>
<dbReference type="STRING" id="458.Lrub_2642"/>
<dbReference type="GO" id="GO:0016791">
    <property type="term" value="F:phosphatase activity"/>
    <property type="evidence" value="ECO:0007669"/>
    <property type="project" value="InterPro"/>
</dbReference>
<organism evidence="2 3">
    <name type="scientific">Legionella rubrilucens</name>
    <dbReference type="NCBI Taxonomy" id="458"/>
    <lineage>
        <taxon>Bacteria</taxon>
        <taxon>Pseudomonadati</taxon>
        <taxon>Pseudomonadota</taxon>
        <taxon>Gammaproteobacteria</taxon>
        <taxon>Legionellales</taxon>
        <taxon>Legionellaceae</taxon>
        <taxon>Legionella</taxon>
    </lineage>
</organism>
<evidence type="ECO:0000313" key="3">
    <source>
        <dbReference type="Proteomes" id="UP000054608"/>
    </source>
</evidence>
<gene>
    <name evidence="2" type="ORF">Lrub_2642</name>
</gene>
<evidence type="ECO:0000313" key="2">
    <source>
        <dbReference type="EMBL" id="KTD45845.1"/>
    </source>
</evidence>
<dbReference type="EMBL" id="LNYT01000022">
    <property type="protein sequence ID" value="KTD45845.1"/>
    <property type="molecule type" value="Genomic_DNA"/>
</dbReference>
<dbReference type="Proteomes" id="UP000054608">
    <property type="component" value="Unassembled WGS sequence"/>
</dbReference>
<dbReference type="AlphaFoldDB" id="A0A0W0XML5"/>
<dbReference type="InterPro" id="IPR048521">
    <property type="entry name" value="WipA_Phos"/>
</dbReference>
<feature type="domain" description="WipA-like phosphatase" evidence="1">
    <location>
        <begin position="101"/>
        <end position="356"/>
    </location>
</feature>
<evidence type="ECO:0000259" key="1">
    <source>
        <dbReference type="Pfam" id="PF21663"/>
    </source>
</evidence>
<comment type="caution">
    <text evidence="2">The sequence shown here is derived from an EMBL/GenBank/DDBJ whole genome shotgun (WGS) entry which is preliminary data.</text>
</comment>
<protein>
    <recommendedName>
        <fullName evidence="1">WipA-like phosphatase domain-containing protein</fullName>
    </recommendedName>
</protein>
<keyword evidence="3" id="KW-1185">Reference proteome</keyword>
<dbReference type="RefSeq" id="WP_058532604.1">
    <property type="nucleotide sequence ID" value="NZ_CAAAIN010000004.1"/>
</dbReference>
<dbReference type="PATRIC" id="fig|458.5.peg.2753"/>
<proteinExistence type="predicted"/>
<sequence length="447" mass="50600">MALKVIHMDVDLRKYPDEISPFNKEDEVTLGDGHGNALKMIYFLIKTGIMTLAGGAEDYQRIVEIYEQELDPETDDYAPYAKAMDDFIHILHQAKPGLVGLLRFLGDVVADRGNNDLYTLLIYEWLLIAKIRVETMMSNHDMAFISLVLNGEYSPHIALTVGYDRLPNHQMRSTFGALFFLYHDLFPEERFIHLFSLYRSTLTLFACGKGDDNELILYTHAPVGLETLYAFYDEYKLRMTDALLATLPLPKETDNAKTCFYHLGAGELAKVIDAVNAVFASLDLRKAIDFERCYLEIFYRNGLPHSMPIECPLFRLCWNRDTSSLQAGTKVKLTLIHGHDLASPPWGKSLDNFLGKNSKGGLINLIDPWYTLPQGGLLRLNAYRYGSLALPGTPLEKAQLSYAVVNSWPEPALKKRPSIIGFFEKNNDDDTNSLLPAKPPGLNVHWR</sequence>